<dbReference type="NCBIfam" id="TIGR00129">
    <property type="entry name" value="fdhD_narQ"/>
    <property type="match status" value="1"/>
</dbReference>
<evidence type="ECO:0000256" key="2">
    <source>
        <dbReference type="ARBA" id="ARBA00023150"/>
    </source>
</evidence>
<gene>
    <name evidence="3 4" type="primary">fdhD</name>
    <name evidence="4" type="ORF">GCM10008905_21290</name>
</gene>
<comment type="similarity">
    <text evidence="3">Belongs to the FdhD family.</text>
</comment>
<dbReference type="RefSeq" id="WP_343769460.1">
    <property type="nucleotide sequence ID" value="NZ_BAAACF010000001.1"/>
</dbReference>
<dbReference type="Proteomes" id="UP001500339">
    <property type="component" value="Unassembled WGS sequence"/>
</dbReference>
<keyword evidence="1 3" id="KW-0963">Cytoplasm</keyword>
<dbReference type="Pfam" id="PF02634">
    <property type="entry name" value="FdhD-NarQ"/>
    <property type="match status" value="1"/>
</dbReference>
<sequence length="244" mass="27053">MTEIWKTSKINICEEAPVELYLNGKKLVTFMCTPQNLNELAMGHLLSRNLIKNINEVYSLSACDEMKEIYVTTANTPTDNDYSLSGVLSSGCGSGSVFKEEFLKKETNKSKLNINLHKLKDLAIEMFSNATMYKELGGMHCASLVYNNEMVVLREDVGRHNAIDKVIGKGVFLDLDFNNTILMTTGRISSDMILKAIGANIPMVVSRSIPSNLALDMANNLGITIVGRIVSSEPIIYTYNNRIV</sequence>
<evidence type="ECO:0000313" key="4">
    <source>
        <dbReference type="EMBL" id="GAA0725639.1"/>
    </source>
</evidence>
<dbReference type="SUPFAM" id="SSF53927">
    <property type="entry name" value="Cytidine deaminase-like"/>
    <property type="match status" value="1"/>
</dbReference>
<dbReference type="InterPro" id="IPR016193">
    <property type="entry name" value="Cytidine_deaminase-like"/>
</dbReference>
<evidence type="ECO:0000313" key="5">
    <source>
        <dbReference type="Proteomes" id="UP001500339"/>
    </source>
</evidence>
<feature type="active site" description="Cysteine persulfide intermediate" evidence="3">
    <location>
        <position position="92"/>
    </location>
</feature>
<protein>
    <recommendedName>
        <fullName evidence="3">Sulfur carrier protein FdhD</fullName>
    </recommendedName>
</protein>
<dbReference type="PANTHER" id="PTHR30592:SF1">
    <property type="entry name" value="SULFUR CARRIER PROTEIN FDHD"/>
    <property type="match status" value="1"/>
</dbReference>
<dbReference type="EMBL" id="BAAACF010000001">
    <property type="protein sequence ID" value="GAA0725639.1"/>
    <property type="molecule type" value="Genomic_DNA"/>
</dbReference>
<evidence type="ECO:0000256" key="3">
    <source>
        <dbReference type="HAMAP-Rule" id="MF_00187"/>
    </source>
</evidence>
<dbReference type="PIRSF" id="PIRSF015626">
    <property type="entry name" value="FdhD"/>
    <property type="match status" value="1"/>
</dbReference>
<dbReference type="Gene3D" id="3.10.20.10">
    <property type="match status" value="1"/>
</dbReference>
<accession>A0ABP3UA18</accession>
<reference evidence="5" key="1">
    <citation type="journal article" date="2019" name="Int. J. Syst. Evol. Microbiol.">
        <title>The Global Catalogue of Microorganisms (GCM) 10K type strain sequencing project: providing services to taxonomists for standard genome sequencing and annotation.</title>
        <authorList>
            <consortium name="The Broad Institute Genomics Platform"/>
            <consortium name="The Broad Institute Genome Sequencing Center for Infectious Disease"/>
            <person name="Wu L."/>
            <person name="Ma J."/>
        </authorList>
    </citation>
    <scope>NUCLEOTIDE SEQUENCE [LARGE SCALE GENOMIC DNA]</scope>
    <source>
        <strain evidence="5">JCM 1405</strain>
    </source>
</reference>
<organism evidence="4 5">
    <name type="scientific">Clostridium malenominatum</name>
    <dbReference type="NCBI Taxonomy" id="1539"/>
    <lineage>
        <taxon>Bacteria</taxon>
        <taxon>Bacillati</taxon>
        <taxon>Bacillota</taxon>
        <taxon>Clostridia</taxon>
        <taxon>Eubacteriales</taxon>
        <taxon>Clostridiaceae</taxon>
        <taxon>Clostridium</taxon>
    </lineage>
</organism>
<dbReference type="PANTHER" id="PTHR30592">
    <property type="entry name" value="FORMATE DEHYDROGENASE"/>
    <property type="match status" value="1"/>
</dbReference>
<dbReference type="HAMAP" id="MF_00187">
    <property type="entry name" value="FdhD"/>
    <property type="match status" value="1"/>
</dbReference>
<comment type="subcellular location">
    <subcellularLocation>
        <location evidence="3">Cytoplasm</location>
    </subcellularLocation>
</comment>
<comment type="function">
    <text evidence="3">Required for formate dehydrogenase (FDH) activity. Acts as a sulfur carrier protein that transfers sulfur from IscS to the molybdenum cofactor prior to its insertion into FDH.</text>
</comment>
<evidence type="ECO:0000256" key="1">
    <source>
        <dbReference type="ARBA" id="ARBA00022490"/>
    </source>
</evidence>
<proteinExistence type="inferred from homology"/>
<dbReference type="Gene3D" id="3.40.140.10">
    <property type="entry name" value="Cytidine Deaminase, domain 2"/>
    <property type="match status" value="1"/>
</dbReference>
<keyword evidence="5" id="KW-1185">Reference proteome</keyword>
<keyword evidence="2 3" id="KW-0501">Molybdenum cofactor biosynthesis</keyword>
<name>A0ABP3UA18_9CLOT</name>
<dbReference type="InterPro" id="IPR003786">
    <property type="entry name" value="FdhD"/>
</dbReference>
<comment type="caution">
    <text evidence="4">The sequence shown here is derived from an EMBL/GenBank/DDBJ whole genome shotgun (WGS) entry which is preliminary data.</text>
</comment>
<comment type="caution">
    <text evidence="3">Lacks conserved residue(s) required for the propagation of feature annotation.</text>
</comment>